<dbReference type="PANTHER" id="PTHR30158">
    <property type="entry name" value="ACRA/E-RELATED COMPONENT OF DRUG EFFLUX TRANSPORTER"/>
    <property type="match status" value="1"/>
</dbReference>
<gene>
    <name evidence="9" type="ORF">CYR55_02805</name>
</gene>
<dbReference type="Pfam" id="PF25917">
    <property type="entry name" value="BSH_RND"/>
    <property type="match status" value="1"/>
</dbReference>
<evidence type="ECO:0000259" key="7">
    <source>
        <dbReference type="Pfam" id="PF25944"/>
    </source>
</evidence>
<dbReference type="InterPro" id="IPR006143">
    <property type="entry name" value="RND_pump_MFP"/>
</dbReference>
<feature type="domain" description="Multidrug resistance protein MdtA-like beta-barrel" evidence="7">
    <location>
        <begin position="193"/>
        <end position="283"/>
    </location>
</feature>
<dbReference type="NCBIfam" id="TIGR01730">
    <property type="entry name" value="RND_mfp"/>
    <property type="match status" value="1"/>
</dbReference>
<dbReference type="EMBL" id="PJZF01000001">
    <property type="protein sequence ID" value="PLR41769.1"/>
    <property type="molecule type" value="Genomic_DNA"/>
</dbReference>
<organism evidence="9 10">
    <name type="scientific">Chimaeribacter californicus</name>
    <dbReference type="NCBI Taxonomy" id="2060067"/>
    <lineage>
        <taxon>Bacteria</taxon>
        <taxon>Pseudomonadati</taxon>
        <taxon>Pseudomonadota</taxon>
        <taxon>Gammaproteobacteria</taxon>
        <taxon>Enterobacterales</taxon>
        <taxon>Yersiniaceae</taxon>
        <taxon>Chimaeribacter</taxon>
    </lineage>
</organism>
<dbReference type="AlphaFoldDB" id="A0A2N5EGX3"/>
<dbReference type="PANTHER" id="PTHR30158:SF3">
    <property type="entry name" value="MULTIDRUG EFFLUX PUMP SUBUNIT ACRA-RELATED"/>
    <property type="match status" value="1"/>
</dbReference>
<comment type="similarity">
    <text evidence="2">Belongs to the membrane fusion protein (MFP) (TC 8.A.1) family.</text>
</comment>
<dbReference type="Gene3D" id="2.40.30.170">
    <property type="match status" value="1"/>
</dbReference>
<evidence type="ECO:0000313" key="9">
    <source>
        <dbReference type="EMBL" id="PLR41769.1"/>
    </source>
</evidence>
<dbReference type="GO" id="GO:0005886">
    <property type="term" value="C:plasma membrane"/>
    <property type="evidence" value="ECO:0007669"/>
    <property type="project" value="UniProtKB-SubCell"/>
</dbReference>
<dbReference type="InterPro" id="IPR058625">
    <property type="entry name" value="MdtA-like_BSH"/>
</dbReference>
<dbReference type="Pfam" id="PF25967">
    <property type="entry name" value="RND-MFP_C"/>
    <property type="match status" value="1"/>
</dbReference>
<dbReference type="Gene3D" id="1.10.287.470">
    <property type="entry name" value="Helix hairpin bin"/>
    <property type="match status" value="1"/>
</dbReference>
<reference evidence="9 10" key="1">
    <citation type="submission" date="2017-12" db="EMBL/GenBank/DDBJ databases">
        <title>Characterization of six clinical isolates of Enterochimera gen. nov., a novel genus of the Yersiniaciae family and the three species Enterochimera arupensis sp. nov., Enterochimera coloradensis sp. nov, and Enterochimera californica sp. nov.</title>
        <authorList>
            <person name="Rossi A."/>
            <person name="Fisher M."/>
        </authorList>
    </citation>
    <scope>NUCLEOTIDE SEQUENCE [LARGE SCALE GENOMIC DNA]</scope>
    <source>
        <strain evidence="10">2015-Iso6</strain>
    </source>
</reference>
<evidence type="ECO:0000256" key="3">
    <source>
        <dbReference type="SAM" id="MobiDB-lite"/>
    </source>
</evidence>
<evidence type="ECO:0000313" key="10">
    <source>
        <dbReference type="Proteomes" id="UP000234240"/>
    </source>
</evidence>
<feature type="compositionally biased region" description="Polar residues" evidence="3">
    <location>
        <begin position="370"/>
        <end position="381"/>
    </location>
</feature>
<keyword evidence="10" id="KW-1185">Reference proteome</keyword>
<dbReference type="InterPro" id="IPR058624">
    <property type="entry name" value="MdtA-like_HH"/>
</dbReference>
<sequence>MRRKLLSMSIVMLLSACDQSASSSAGASAQAQAPAVDVVTLHAQPVSLTSDLPGRTSAVRTAEVRPQVSGIIQKRYFTQGSEVKAGQPLYQIDPATYQAAYDKAQATLRNAAALAKRYKPLAEAHAVSSQQYEDAVAAQKEAEADVESARVNLNYTRITAPISGHIGRTLYTEGALVTNGQTNYLTTIQQLDPIYVDVSESSQDLLRQRRALASGQLASAGANAAKATLTLEDGSAYSLPGRLEFSEVTVDQGTGSVTMRASFPNPHGELLPGMFVHATLQQGVQQQGILVPQEAIGHDVKGKPYVYVVKADSTVEQRSIETGEMISGNWLVNSGLKEGDRVITNGLQSVRNGVKVTATEQAKQADADSTKNLSLTDPSAQ</sequence>
<name>A0A2N5EGX3_9GAMM</name>
<feature type="chain" id="PRO_5014911256" evidence="4">
    <location>
        <begin position="28"/>
        <end position="381"/>
    </location>
</feature>
<feature type="domain" description="Multidrug resistance protein MdtA-like alpha-helical hairpin" evidence="5">
    <location>
        <begin position="95"/>
        <end position="156"/>
    </location>
</feature>
<evidence type="ECO:0000259" key="8">
    <source>
        <dbReference type="Pfam" id="PF25967"/>
    </source>
</evidence>
<protein>
    <submittedName>
        <fullName evidence="9">Efflux transporter periplasmic adaptor subunit</fullName>
    </submittedName>
</protein>
<feature type="domain" description="Multidrug resistance protein MdtA-like barrel-sandwich hybrid" evidence="6">
    <location>
        <begin position="60"/>
        <end position="189"/>
    </location>
</feature>
<dbReference type="GO" id="GO:0022857">
    <property type="term" value="F:transmembrane transporter activity"/>
    <property type="evidence" value="ECO:0007669"/>
    <property type="project" value="InterPro"/>
</dbReference>
<proteinExistence type="inferred from homology"/>
<feature type="signal peptide" evidence="4">
    <location>
        <begin position="1"/>
        <end position="27"/>
    </location>
</feature>
<evidence type="ECO:0000256" key="4">
    <source>
        <dbReference type="SAM" id="SignalP"/>
    </source>
</evidence>
<dbReference type="Pfam" id="PF25944">
    <property type="entry name" value="Beta-barrel_RND"/>
    <property type="match status" value="1"/>
</dbReference>
<dbReference type="OrthoDB" id="9800613at2"/>
<comment type="subcellular location">
    <subcellularLocation>
        <location evidence="1">Cell inner membrane</location>
        <topology evidence="1">Lipid-anchor</topology>
    </subcellularLocation>
</comment>
<comment type="caution">
    <text evidence="9">The sequence shown here is derived from an EMBL/GenBank/DDBJ whole genome shotgun (WGS) entry which is preliminary data.</text>
</comment>
<dbReference type="InterPro" id="IPR058626">
    <property type="entry name" value="MdtA-like_b-barrel"/>
</dbReference>
<dbReference type="Gene3D" id="2.40.50.100">
    <property type="match status" value="1"/>
</dbReference>
<dbReference type="GO" id="GO:0046677">
    <property type="term" value="P:response to antibiotic"/>
    <property type="evidence" value="ECO:0007669"/>
    <property type="project" value="TreeGrafter"/>
</dbReference>
<dbReference type="PROSITE" id="PS51257">
    <property type="entry name" value="PROKAR_LIPOPROTEIN"/>
    <property type="match status" value="1"/>
</dbReference>
<feature type="region of interest" description="Disordered" evidence="3">
    <location>
        <begin position="361"/>
        <end position="381"/>
    </location>
</feature>
<evidence type="ECO:0000256" key="2">
    <source>
        <dbReference type="ARBA" id="ARBA00009477"/>
    </source>
</evidence>
<accession>A0A2N5EGX3</accession>
<evidence type="ECO:0000259" key="5">
    <source>
        <dbReference type="Pfam" id="PF25876"/>
    </source>
</evidence>
<dbReference type="RefSeq" id="WP_101814617.1">
    <property type="nucleotide sequence ID" value="NZ_PJZF01000001.1"/>
</dbReference>
<keyword evidence="4" id="KW-0732">Signal</keyword>
<dbReference type="Proteomes" id="UP000234240">
    <property type="component" value="Unassembled WGS sequence"/>
</dbReference>
<dbReference type="SUPFAM" id="SSF111369">
    <property type="entry name" value="HlyD-like secretion proteins"/>
    <property type="match status" value="1"/>
</dbReference>
<feature type="domain" description="Multidrug resistance protein MdtA-like C-terminal permuted SH3" evidence="8">
    <location>
        <begin position="289"/>
        <end position="348"/>
    </location>
</feature>
<evidence type="ECO:0000256" key="1">
    <source>
        <dbReference type="ARBA" id="ARBA00004519"/>
    </source>
</evidence>
<evidence type="ECO:0000259" key="6">
    <source>
        <dbReference type="Pfam" id="PF25917"/>
    </source>
</evidence>
<dbReference type="Gene3D" id="2.40.420.20">
    <property type="match status" value="1"/>
</dbReference>
<dbReference type="FunFam" id="2.40.420.20:FF:000001">
    <property type="entry name" value="Efflux RND transporter periplasmic adaptor subunit"/>
    <property type="match status" value="1"/>
</dbReference>
<dbReference type="InterPro" id="IPR058627">
    <property type="entry name" value="MdtA-like_C"/>
</dbReference>
<dbReference type="Pfam" id="PF25876">
    <property type="entry name" value="HH_MFP_RND"/>
    <property type="match status" value="1"/>
</dbReference>